<dbReference type="Gene3D" id="3.40.30.10">
    <property type="entry name" value="Glutaredoxin"/>
    <property type="match status" value="1"/>
</dbReference>
<dbReference type="RefSeq" id="WP_133552614.1">
    <property type="nucleotide sequence ID" value="NZ_SNWM01000001.1"/>
</dbReference>
<dbReference type="InterPro" id="IPR013766">
    <property type="entry name" value="Thioredoxin_domain"/>
</dbReference>
<dbReference type="InterPro" id="IPR000866">
    <property type="entry name" value="AhpC/TSA"/>
</dbReference>
<dbReference type="GO" id="GO:0016209">
    <property type="term" value="F:antioxidant activity"/>
    <property type="evidence" value="ECO:0007669"/>
    <property type="project" value="InterPro"/>
</dbReference>
<keyword evidence="1" id="KW-0732">Signal</keyword>
<evidence type="ECO:0000259" key="2">
    <source>
        <dbReference type="PROSITE" id="PS51352"/>
    </source>
</evidence>
<keyword evidence="4" id="KW-1185">Reference proteome</keyword>
<evidence type="ECO:0000256" key="1">
    <source>
        <dbReference type="SAM" id="SignalP"/>
    </source>
</evidence>
<dbReference type="AlphaFoldDB" id="A0A4R6IQD7"/>
<organism evidence="3 4">
    <name type="scientific">Pedobacter duraquae</name>
    <dbReference type="NCBI Taxonomy" id="425511"/>
    <lineage>
        <taxon>Bacteria</taxon>
        <taxon>Pseudomonadati</taxon>
        <taxon>Bacteroidota</taxon>
        <taxon>Sphingobacteriia</taxon>
        <taxon>Sphingobacteriales</taxon>
        <taxon>Sphingobacteriaceae</taxon>
        <taxon>Pedobacter</taxon>
    </lineage>
</organism>
<dbReference type="InterPro" id="IPR050553">
    <property type="entry name" value="Thioredoxin_ResA/DsbE_sf"/>
</dbReference>
<sequence length="665" mass="75219">MKKILNRSFLIVLALSLIVLFARAQGPGTYKIVPERPTPGQDIEITYDATGTPLSNKKKVTAVLYSYQNYKWYAEDINLVNTGNVWKTHYKIPEKAGIIALKFQADTLTDNNNNQGYFSMFMDKTRQGVQAPGAYAGWGLARSPKYGMDIPGYIKFKGVSDSATYHWLNQEISFNQSAKSDLVYPYALALNATFKNDAGPRLQRVLNYLKRPEASENDLLNARKILLRLVQDKVTADSVDKVMLQKFPKGSLARLAAFKKMPVGSDVNALLNANKQFVQDFPEEGSNAEFNTENRMSYPGIYQNIVVLSTYGTHNYEELNKYIDKVPFSVLPTVYYKVVEIQFGKNGMSDAELLPVSELILKRMEYLRANRPEEFAYLSPKEWVNYVNEIITRPMYMHVHLLNSAGRYKEALAYGNLAKQYLGYTRAALNAERANTLKELNQQVELRTLLEKSVFENQSSPEMMEMLKASYVKRTGTDKGYDKYLNGLKNNADGLKMVEEIKKEIINKPMIDFAMQDLNGKMVKLQDLKGKTVVFDFWATWCVPCKASFPGMKLAVDKYAKDPNVVFYFVDTEETIADYKAEIAKYIKEKKYGFNVLFDNKAPNAKATGETFDQICKAFSISGIPQKIIVDANGNVRFITVGFKGSATELADEISTMVELTKAAK</sequence>
<protein>
    <submittedName>
        <fullName evidence="3">AhpC/TSA family protein</fullName>
    </submittedName>
</protein>
<accession>A0A4R6IQD7</accession>
<dbReference type="CDD" id="cd02966">
    <property type="entry name" value="TlpA_like_family"/>
    <property type="match status" value="1"/>
</dbReference>
<dbReference type="Proteomes" id="UP000295499">
    <property type="component" value="Unassembled WGS sequence"/>
</dbReference>
<dbReference type="SUPFAM" id="SSF52833">
    <property type="entry name" value="Thioredoxin-like"/>
    <property type="match status" value="1"/>
</dbReference>
<name>A0A4R6IQD7_9SPHI</name>
<dbReference type="PANTHER" id="PTHR42852:SF17">
    <property type="entry name" value="THIOREDOXIN-LIKE PROTEIN HI_1115"/>
    <property type="match status" value="1"/>
</dbReference>
<dbReference type="Pfam" id="PF00578">
    <property type="entry name" value="AhpC-TSA"/>
    <property type="match status" value="1"/>
</dbReference>
<dbReference type="OrthoDB" id="634996at2"/>
<dbReference type="PROSITE" id="PS51352">
    <property type="entry name" value="THIOREDOXIN_2"/>
    <property type="match status" value="1"/>
</dbReference>
<dbReference type="EMBL" id="SNWM01000001">
    <property type="protein sequence ID" value="TDO24539.1"/>
    <property type="molecule type" value="Genomic_DNA"/>
</dbReference>
<evidence type="ECO:0000313" key="3">
    <source>
        <dbReference type="EMBL" id="TDO24539.1"/>
    </source>
</evidence>
<dbReference type="GO" id="GO:0016491">
    <property type="term" value="F:oxidoreductase activity"/>
    <property type="evidence" value="ECO:0007669"/>
    <property type="project" value="InterPro"/>
</dbReference>
<gene>
    <name evidence="3" type="ORF">CLV32_0828</name>
</gene>
<feature type="chain" id="PRO_5020641105" evidence="1">
    <location>
        <begin position="25"/>
        <end position="665"/>
    </location>
</feature>
<dbReference type="InterPro" id="IPR036249">
    <property type="entry name" value="Thioredoxin-like_sf"/>
</dbReference>
<evidence type="ECO:0000313" key="4">
    <source>
        <dbReference type="Proteomes" id="UP000295499"/>
    </source>
</evidence>
<feature type="domain" description="Thioredoxin" evidence="2">
    <location>
        <begin position="504"/>
        <end position="663"/>
    </location>
</feature>
<dbReference type="PANTHER" id="PTHR42852">
    <property type="entry name" value="THIOL:DISULFIDE INTERCHANGE PROTEIN DSBE"/>
    <property type="match status" value="1"/>
</dbReference>
<reference evidence="3 4" key="1">
    <citation type="submission" date="2019-03" db="EMBL/GenBank/DDBJ databases">
        <title>Genomic Encyclopedia of Archaeal and Bacterial Type Strains, Phase II (KMG-II): from individual species to whole genera.</title>
        <authorList>
            <person name="Goeker M."/>
        </authorList>
    </citation>
    <scope>NUCLEOTIDE SEQUENCE [LARGE SCALE GENOMIC DNA]</scope>
    <source>
        <strain evidence="3 4">DSM 19034</strain>
    </source>
</reference>
<comment type="caution">
    <text evidence="3">The sequence shown here is derived from an EMBL/GenBank/DDBJ whole genome shotgun (WGS) entry which is preliminary data.</text>
</comment>
<feature type="signal peptide" evidence="1">
    <location>
        <begin position="1"/>
        <end position="24"/>
    </location>
</feature>
<proteinExistence type="predicted"/>